<feature type="compositionally biased region" description="Polar residues" evidence="1">
    <location>
        <begin position="1"/>
        <end position="10"/>
    </location>
</feature>
<protein>
    <submittedName>
        <fullName evidence="2">DUF2171 domain-containing protein</fullName>
    </submittedName>
</protein>
<keyword evidence="3" id="KW-1185">Reference proteome</keyword>
<organism evidence="2 3">
    <name type="scientific">Novosphingobium rhizovicinum</name>
    <dbReference type="NCBI Taxonomy" id="3228928"/>
    <lineage>
        <taxon>Bacteria</taxon>
        <taxon>Pseudomonadati</taxon>
        <taxon>Pseudomonadota</taxon>
        <taxon>Alphaproteobacteria</taxon>
        <taxon>Sphingomonadales</taxon>
        <taxon>Sphingomonadaceae</taxon>
        <taxon>Novosphingobium</taxon>
    </lineage>
</organism>
<dbReference type="Proteomes" id="UP001556118">
    <property type="component" value="Unassembled WGS sequence"/>
</dbReference>
<feature type="region of interest" description="Disordered" evidence="1">
    <location>
        <begin position="1"/>
        <end position="122"/>
    </location>
</feature>
<evidence type="ECO:0000256" key="1">
    <source>
        <dbReference type="SAM" id="MobiDB-lite"/>
    </source>
</evidence>
<evidence type="ECO:0000313" key="3">
    <source>
        <dbReference type="Proteomes" id="UP001556118"/>
    </source>
</evidence>
<comment type="caution">
    <text evidence="2">The sequence shown here is derived from an EMBL/GenBank/DDBJ whole genome shotgun (WGS) entry which is preliminary data.</text>
</comment>
<reference evidence="2 3" key="1">
    <citation type="submission" date="2024-06" db="EMBL/GenBank/DDBJ databases">
        <title>Novosphingobium rhizovicinus M1R2S20.</title>
        <authorList>
            <person name="Sun J.-Q."/>
        </authorList>
    </citation>
    <scope>NUCLEOTIDE SEQUENCE [LARGE SCALE GENOMIC DNA]</scope>
    <source>
        <strain evidence="2 3">M1R2S20</strain>
    </source>
</reference>
<dbReference type="RefSeq" id="WP_367771866.1">
    <property type="nucleotide sequence ID" value="NZ_JBFNXR010000021.1"/>
</dbReference>
<proteinExistence type="predicted"/>
<accession>A0ABV3RA69</accession>
<evidence type="ECO:0000313" key="2">
    <source>
        <dbReference type="EMBL" id="MEW9854972.1"/>
    </source>
</evidence>
<sequence>MTQHQTQSHFSRVPSKEPQSAEASQDASLSRPRSPDATSPYEGPEDHEQPSHKPAHVTHETSPAEMAEPYFSEAQSTLGAFSPVQRPGDPFPEPEDPQTPRAAAPTRSEQPHGNSARVPDPDAAFQTTAGTIRAGMTVLDSYGHAIGIVSGVDGERLRLASTDPHDDGVAFLPVSLIDGIEEDRVLLGGRGDSSFGVEGH</sequence>
<feature type="compositionally biased region" description="Polar residues" evidence="1">
    <location>
        <begin position="17"/>
        <end position="28"/>
    </location>
</feature>
<dbReference type="Pfam" id="PF09939">
    <property type="entry name" value="DUF2171"/>
    <property type="match status" value="1"/>
</dbReference>
<dbReference type="EMBL" id="JBFNXR010000021">
    <property type="protein sequence ID" value="MEW9854972.1"/>
    <property type="molecule type" value="Genomic_DNA"/>
</dbReference>
<dbReference type="InterPro" id="IPR018684">
    <property type="entry name" value="DUF2171"/>
</dbReference>
<gene>
    <name evidence="2" type="ORF">ABUH87_07230</name>
</gene>
<name>A0ABV3RA69_9SPHN</name>